<dbReference type="AlphaFoldDB" id="A0A2H9TMZ2"/>
<dbReference type="GO" id="GO:0005975">
    <property type="term" value="P:carbohydrate metabolic process"/>
    <property type="evidence" value="ECO:0007669"/>
    <property type="project" value="InterPro"/>
</dbReference>
<dbReference type="Gene3D" id="3.40.50.720">
    <property type="entry name" value="NAD(P)-binding Rossmann-like Domain"/>
    <property type="match status" value="1"/>
</dbReference>
<dbReference type="GO" id="GO:0005829">
    <property type="term" value="C:cytosol"/>
    <property type="evidence" value="ECO:0007669"/>
    <property type="project" value="TreeGrafter"/>
</dbReference>
<dbReference type="PANTHER" id="PTHR11728:SF8">
    <property type="entry name" value="GLYCEROL-3-PHOSPHATE DEHYDROGENASE [NAD(+)]-RELATED"/>
    <property type="match status" value="1"/>
</dbReference>
<organism evidence="9 10">
    <name type="scientific">Paramicrosporidium saccamoebae</name>
    <dbReference type="NCBI Taxonomy" id="1246581"/>
    <lineage>
        <taxon>Eukaryota</taxon>
        <taxon>Fungi</taxon>
        <taxon>Fungi incertae sedis</taxon>
        <taxon>Cryptomycota</taxon>
        <taxon>Cryptomycota incertae sedis</taxon>
        <taxon>Paramicrosporidium</taxon>
    </lineage>
</organism>
<dbReference type="GO" id="GO:0042803">
    <property type="term" value="F:protein homodimerization activity"/>
    <property type="evidence" value="ECO:0007669"/>
    <property type="project" value="InterPro"/>
</dbReference>
<name>A0A2H9TMZ2_9FUNG</name>
<evidence type="ECO:0000256" key="6">
    <source>
        <dbReference type="RuleBase" id="RU361243"/>
    </source>
</evidence>
<dbReference type="InterPro" id="IPR006168">
    <property type="entry name" value="G3P_DH_NAD-dep"/>
</dbReference>
<feature type="non-terminal residue" evidence="9">
    <location>
        <position position="1"/>
    </location>
</feature>
<dbReference type="Proteomes" id="UP000240830">
    <property type="component" value="Unassembled WGS sequence"/>
</dbReference>
<gene>
    <name evidence="9" type="ORF">PSACC_01098</name>
</gene>
<evidence type="ECO:0000313" key="10">
    <source>
        <dbReference type="Proteomes" id="UP000240830"/>
    </source>
</evidence>
<keyword evidence="3 5" id="KW-0520">NAD</keyword>
<comment type="caution">
    <text evidence="9">The sequence shown here is derived from an EMBL/GenBank/DDBJ whole genome shotgun (WGS) entry which is preliminary data.</text>
</comment>
<dbReference type="InterPro" id="IPR011128">
    <property type="entry name" value="G3P_DH_NAD-dep_N"/>
</dbReference>
<keyword evidence="2 5" id="KW-0560">Oxidoreductase</keyword>
<dbReference type="EMBL" id="MTSL01000079">
    <property type="protein sequence ID" value="PJF19089.1"/>
    <property type="molecule type" value="Genomic_DNA"/>
</dbReference>
<dbReference type="GO" id="GO:0046168">
    <property type="term" value="P:glycerol-3-phosphate catabolic process"/>
    <property type="evidence" value="ECO:0007669"/>
    <property type="project" value="UniProtKB-UniRule"/>
</dbReference>
<dbReference type="Pfam" id="PF07479">
    <property type="entry name" value="NAD_Gly3P_dh_C"/>
    <property type="match status" value="1"/>
</dbReference>
<proteinExistence type="inferred from homology"/>
<dbReference type="OrthoDB" id="10263760at2759"/>
<dbReference type="InterPro" id="IPR006109">
    <property type="entry name" value="G3P_DH_NAD-dep_C"/>
</dbReference>
<evidence type="ECO:0000256" key="5">
    <source>
        <dbReference type="RuleBase" id="RU000437"/>
    </source>
</evidence>
<feature type="domain" description="Glycerol-3-phosphate dehydrogenase NAD-dependent N-terminal" evidence="7">
    <location>
        <begin position="180"/>
        <end position="291"/>
    </location>
</feature>
<keyword evidence="10" id="KW-1185">Reference proteome</keyword>
<dbReference type="EC" id="1.1.1.8" evidence="6"/>
<evidence type="ECO:0000256" key="4">
    <source>
        <dbReference type="ARBA" id="ARBA00048683"/>
    </source>
</evidence>
<evidence type="ECO:0000256" key="3">
    <source>
        <dbReference type="ARBA" id="ARBA00023027"/>
    </source>
</evidence>
<comment type="catalytic activity">
    <reaction evidence="4 6">
        <text>sn-glycerol 3-phosphate + NAD(+) = dihydroxyacetone phosphate + NADH + H(+)</text>
        <dbReference type="Rhea" id="RHEA:11092"/>
        <dbReference type="ChEBI" id="CHEBI:15378"/>
        <dbReference type="ChEBI" id="CHEBI:57540"/>
        <dbReference type="ChEBI" id="CHEBI:57597"/>
        <dbReference type="ChEBI" id="CHEBI:57642"/>
        <dbReference type="ChEBI" id="CHEBI:57945"/>
        <dbReference type="EC" id="1.1.1.8"/>
    </reaction>
</comment>
<dbReference type="PANTHER" id="PTHR11728">
    <property type="entry name" value="GLYCEROL-3-PHOSPHATE DEHYDROGENASE"/>
    <property type="match status" value="1"/>
</dbReference>
<reference evidence="9 10" key="1">
    <citation type="submission" date="2016-10" db="EMBL/GenBank/DDBJ databases">
        <title>The genome of Paramicrosporidium saccamoebae is the missing link in understanding Cryptomycota and Microsporidia evolution.</title>
        <authorList>
            <person name="Quandt C.A."/>
            <person name="Beaudet D."/>
            <person name="Corsaro D."/>
            <person name="Michel R."/>
            <person name="Corradi N."/>
            <person name="James T."/>
        </authorList>
    </citation>
    <scope>NUCLEOTIDE SEQUENCE [LARGE SCALE GENOMIC DNA]</scope>
    <source>
        <strain evidence="9 10">KSL3</strain>
    </source>
</reference>
<dbReference type="Gene3D" id="1.10.1040.10">
    <property type="entry name" value="N-(1-d-carboxylethyl)-l-norvaline Dehydrogenase, domain 2"/>
    <property type="match status" value="1"/>
</dbReference>
<dbReference type="InterPro" id="IPR008927">
    <property type="entry name" value="6-PGluconate_DH-like_C_sf"/>
</dbReference>
<dbReference type="GO" id="GO:0141152">
    <property type="term" value="F:glycerol-3-phosphate dehydrogenase (NAD+) activity"/>
    <property type="evidence" value="ECO:0007669"/>
    <property type="project" value="UniProtKB-UniRule"/>
</dbReference>
<evidence type="ECO:0000259" key="7">
    <source>
        <dbReference type="Pfam" id="PF01210"/>
    </source>
</evidence>
<comment type="similarity">
    <text evidence="1 5">Belongs to the NAD-dependent glycerol-3-phosphate dehydrogenase family.</text>
</comment>
<dbReference type="STRING" id="1246581.A0A2H9TMZ2"/>
<evidence type="ECO:0000256" key="2">
    <source>
        <dbReference type="ARBA" id="ARBA00023002"/>
    </source>
</evidence>
<dbReference type="SUPFAM" id="SSF48179">
    <property type="entry name" value="6-phosphogluconate dehydrogenase C-terminal domain-like"/>
    <property type="match status" value="1"/>
</dbReference>
<evidence type="ECO:0000313" key="9">
    <source>
        <dbReference type="EMBL" id="PJF19089.1"/>
    </source>
</evidence>
<dbReference type="InterPro" id="IPR036291">
    <property type="entry name" value="NAD(P)-bd_dom_sf"/>
</dbReference>
<protein>
    <recommendedName>
        <fullName evidence="6">Glycerol-3-phosphate dehydrogenase [NAD(+)]</fullName>
        <ecNumber evidence="6">1.1.1.8</ecNumber>
    </recommendedName>
</protein>
<dbReference type="NCBIfam" id="TIGR03376">
    <property type="entry name" value="glycerol3P_DH"/>
    <property type="match status" value="1"/>
</dbReference>
<evidence type="ECO:0000259" key="8">
    <source>
        <dbReference type="Pfam" id="PF07479"/>
    </source>
</evidence>
<accession>A0A2H9TMZ2</accession>
<dbReference type="SUPFAM" id="SSF51735">
    <property type="entry name" value="NAD(P)-binding Rossmann-fold domains"/>
    <property type="match status" value="1"/>
</dbReference>
<feature type="domain" description="Glycerol-3-phosphate dehydrogenase NAD-dependent C-terminal" evidence="8">
    <location>
        <begin position="312"/>
        <end position="460"/>
    </location>
</feature>
<dbReference type="PRINTS" id="PR00077">
    <property type="entry name" value="GPDHDRGNASE"/>
</dbReference>
<dbReference type="Pfam" id="PF01210">
    <property type="entry name" value="NAD_Gly3P_dh_N"/>
    <property type="match status" value="1"/>
</dbReference>
<evidence type="ECO:0000256" key="1">
    <source>
        <dbReference type="ARBA" id="ARBA00011009"/>
    </source>
</evidence>
<dbReference type="InterPro" id="IPR013328">
    <property type="entry name" value="6PGD_dom2"/>
</dbReference>
<dbReference type="InterPro" id="IPR017751">
    <property type="entry name" value="G3P_DH_NAD-dep_euk"/>
</dbReference>
<sequence length="463" mass="51472">FYIGLTLLGRPNFFPSGRGITSVDTGYLAVANLYSRKRMADYSLLLDSAYQTSVSQNSLSMIKSHDTYYPRLVNDLQRQQGIKFTITSITPSLFQNIARPKLSQLDELKMSYDFPDGNVDTSFKEFEFCDINSRRRVGGDVTGVWQWGWSEYVLLDLATVGENVARLHGADSKLWDSRVNMWVFEEIIHGQKLSEIINIDAVKDATLLIFVVPHQFVSALCQQMKGHVHPGARAISLIKGLDCDATGIELVSAGITKTLSMDTSVLMGANIAIDIAQKRFSEATIGYRKRSNAIVWKEIFEMPYFKISLVEDVTGVELCGALKNIIAVAAGFIDGLYPDGGADNTKAAVIRRGLLEMRSFCQLVDDNVKDATFLESCGIADVVTSSFGGRNRKVAEAFVRTGQSIDQLEAELLNGQKLQGPPTAREVYKWIHERDLLDRFPVVTAVYRICYEGLDPGQFLANI</sequence>
<dbReference type="GO" id="GO:0051287">
    <property type="term" value="F:NAD binding"/>
    <property type="evidence" value="ECO:0007669"/>
    <property type="project" value="UniProtKB-UniRule"/>
</dbReference>
<dbReference type="FunFam" id="1.10.1040.10:FF:000004">
    <property type="entry name" value="Glycerol-3-phosphate dehydrogenase [NAD(+)]"/>
    <property type="match status" value="1"/>
</dbReference>